<evidence type="ECO:0000313" key="3">
    <source>
        <dbReference type="EMBL" id="MBB4118818.1"/>
    </source>
</evidence>
<dbReference type="Proteomes" id="UP000553034">
    <property type="component" value="Unassembled WGS sequence"/>
</dbReference>
<comment type="caution">
    <text evidence="3">The sequence shown here is derived from an EMBL/GenBank/DDBJ whole genome shotgun (WGS) entry which is preliminary data.</text>
</comment>
<dbReference type="InterPro" id="IPR003741">
    <property type="entry name" value="LUD_dom"/>
</dbReference>
<dbReference type="Gene3D" id="3.40.50.10420">
    <property type="entry name" value="NagB/RpiA/CoA transferase-like"/>
    <property type="match status" value="1"/>
</dbReference>
<gene>
    <name evidence="3" type="ORF">GGR32_001109</name>
</gene>
<sequence length="203" mass="23066">MPMNLFKKLFGSKTSEEKHVPKQKEHGKYMPEPSTPTDEKFMKNFIGNGGKFLYCENEQELQTVFSEIMAENTWYNGNCFCYDNNLKSIFNNFGLEFSTNKDADFFLSDCEYLIADTGAILISSNQIKEKKLVDLPDNFIIMATTSQLIETISEGLRGIKIKSKGTIPSNISTIKTFGDKKDGDFMTYGCTSKNLYLLLLEDL</sequence>
<evidence type="ECO:0000256" key="1">
    <source>
        <dbReference type="SAM" id="MobiDB-lite"/>
    </source>
</evidence>
<dbReference type="SUPFAM" id="SSF100950">
    <property type="entry name" value="NagB/RpiA/CoA transferase-like"/>
    <property type="match status" value="1"/>
</dbReference>
<dbReference type="InterPro" id="IPR024185">
    <property type="entry name" value="FTHF_cligase-like_sf"/>
</dbReference>
<dbReference type="RefSeq" id="WP_343066426.1">
    <property type="nucleotide sequence ID" value="NZ_JACIFO010000004.1"/>
</dbReference>
<evidence type="ECO:0000259" key="2">
    <source>
        <dbReference type="Pfam" id="PF02589"/>
    </source>
</evidence>
<dbReference type="Pfam" id="PF02589">
    <property type="entry name" value="LUD_dom"/>
    <property type="match status" value="1"/>
</dbReference>
<dbReference type="InterPro" id="IPR037171">
    <property type="entry name" value="NagB/RpiA_transferase-like"/>
</dbReference>
<dbReference type="EMBL" id="JACIFO010000004">
    <property type="protein sequence ID" value="MBB4118818.1"/>
    <property type="molecule type" value="Genomic_DNA"/>
</dbReference>
<feature type="domain" description="LUD" evidence="2">
    <location>
        <begin position="102"/>
        <end position="184"/>
    </location>
</feature>
<evidence type="ECO:0000313" key="4">
    <source>
        <dbReference type="Proteomes" id="UP000553034"/>
    </source>
</evidence>
<feature type="region of interest" description="Disordered" evidence="1">
    <location>
        <begin position="13"/>
        <end position="35"/>
    </location>
</feature>
<dbReference type="AlphaFoldDB" id="A0A840EL14"/>
<keyword evidence="4" id="KW-1185">Reference proteome</keyword>
<name>A0A840EL14_9FLAO</name>
<accession>A0A840EL14</accession>
<reference evidence="3 4" key="1">
    <citation type="submission" date="2020-08" db="EMBL/GenBank/DDBJ databases">
        <title>Genomic Encyclopedia of Type Strains, Phase IV (KMG-IV): sequencing the most valuable type-strain genomes for metagenomic binning, comparative biology and taxonomic classification.</title>
        <authorList>
            <person name="Goeker M."/>
        </authorList>
    </citation>
    <scope>NUCLEOTIDE SEQUENCE [LARGE SCALE GENOMIC DNA]</scope>
    <source>
        <strain evidence="3 4">DSM 29568</strain>
    </source>
</reference>
<feature type="compositionally biased region" description="Basic and acidic residues" evidence="1">
    <location>
        <begin position="14"/>
        <end position="29"/>
    </location>
</feature>
<organism evidence="3 4">
    <name type="scientific">Mesonia hippocampi</name>
    <dbReference type="NCBI Taxonomy" id="1628250"/>
    <lineage>
        <taxon>Bacteria</taxon>
        <taxon>Pseudomonadati</taxon>
        <taxon>Bacteroidota</taxon>
        <taxon>Flavobacteriia</taxon>
        <taxon>Flavobacteriales</taxon>
        <taxon>Flavobacteriaceae</taxon>
        <taxon>Mesonia</taxon>
    </lineage>
</organism>
<protein>
    <recommendedName>
        <fullName evidence="2">LUD domain-containing protein</fullName>
    </recommendedName>
</protein>
<proteinExistence type="predicted"/>